<dbReference type="GO" id="GO:0008713">
    <property type="term" value="F:ADP-heptose-lipopolysaccharide heptosyltransferase activity"/>
    <property type="evidence" value="ECO:0007669"/>
    <property type="project" value="TreeGrafter"/>
</dbReference>
<feature type="domain" description="Autotransproter heptosyltransferase TibC/BAHTCr-like N-terminal" evidence="3">
    <location>
        <begin position="72"/>
        <end position="135"/>
    </location>
</feature>
<dbReference type="InterPro" id="IPR030929">
    <property type="entry name" value="Aah/TibC-like"/>
</dbReference>
<organism evidence="4 5">
    <name type="scientific">Methylorubrum populi</name>
    <dbReference type="NCBI Taxonomy" id="223967"/>
    <lineage>
        <taxon>Bacteria</taxon>
        <taxon>Pseudomonadati</taxon>
        <taxon>Pseudomonadota</taxon>
        <taxon>Alphaproteobacteria</taxon>
        <taxon>Hyphomicrobiales</taxon>
        <taxon>Methylobacteriaceae</taxon>
        <taxon>Methylorubrum</taxon>
    </lineage>
</organism>
<dbReference type="SUPFAM" id="SSF53756">
    <property type="entry name" value="UDP-Glycosyltransferase/glycogen phosphorylase"/>
    <property type="match status" value="1"/>
</dbReference>
<dbReference type="InterPro" id="IPR002201">
    <property type="entry name" value="Glyco_trans_9"/>
</dbReference>
<dbReference type="Gene3D" id="3.40.50.2000">
    <property type="entry name" value="Glycogen Phosphorylase B"/>
    <property type="match status" value="1"/>
</dbReference>
<keyword evidence="1" id="KW-0328">Glycosyltransferase</keyword>
<dbReference type="InterPro" id="IPR051199">
    <property type="entry name" value="LPS_LOS_Heptosyltrfase"/>
</dbReference>
<sequence length="463" mass="50635">MLEPLPPTAPPPPDAVISDAAQTAPPTVEPGLTPVAVAADPAQLPTGVGQAGAAAPGKTPYPPCAAVPTQEGPEGIRFDFNQGARVLLPTRDSGSWRVTLRDLDTGNVLFQSENQGAFVTSSKRWYVRFLIEVWAIEDGAAEPRLVMRHAYDASGHSVLIQFPIGTLGDILAWFSYAARFAAVHPGARVTCALSPLIIPLLADAYPELRLVDHDTVAAERLAEAAYATYSLGLFFDDRACDWQPTDFRQVGLHRTAAFILGVDPAEEPPRLVLPEDGPPLDVPYVVIAVQSSSGCKYWSNPTGWREVVAYLQAAGYRVVCIDQKPVHGHGLMWTHIPHGVQDETGDRPLAERARWLRHAAAFVGLSSGLAWLAWAAGCPTVMISGFTHPDNEFRTPYRVINWHVCNSCWNDTSLRFDHFDFFWCPRHKDTPRHFECTRLITGEQVVRTITRIPGFPAVEAAAG</sequence>
<evidence type="ECO:0000313" key="4">
    <source>
        <dbReference type="EMBL" id="HJE23945.1"/>
    </source>
</evidence>
<reference evidence="4" key="1">
    <citation type="journal article" date="2021" name="PeerJ">
        <title>Extensive microbial diversity within the chicken gut microbiome revealed by metagenomics and culture.</title>
        <authorList>
            <person name="Gilroy R."/>
            <person name="Ravi A."/>
            <person name="Getino M."/>
            <person name="Pursley I."/>
            <person name="Horton D.L."/>
            <person name="Alikhan N.F."/>
            <person name="Baker D."/>
            <person name="Gharbi K."/>
            <person name="Hall N."/>
            <person name="Watson M."/>
            <person name="Adriaenssens E.M."/>
            <person name="Foster-Nyarko E."/>
            <person name="Jarju S."/>
            <person name="Secka A."/>
            <person name="Antonio M."/>
            <person name="Oren A."/>
            <person name="Chaudhuri R.R."/>
            <person name="La Ragione R."/>
            <person name="Hildebrand F."/>
            <person name="Pallen M.J."/>
        </authorList>
    </citation>
    <scope>NUCLEOTIDE SEQUENCE</scope>
    <source>
        <strain evidence="4">316</strain>
    </source>
</reference>
<comment type="caution">
    <text evidence="4">The sequence shown here is derived from an EMBL/GenBank/DDBJ whole genome shotgun (WGS) entry which is preliminary data.</text>
</comment>
<keyword evidence="2" id="KW-0808">Transferase</keyword>
<dbReference type="Pfam" id="PF21129">
    <property type="entry name" value="TibC_1st"/>
    <property type="match status" value="1"/>
</dbReference>
<accession>A0A921JER0</accession>
<dbReference type="EMBL" id="DYYG01000032">
    <property type="protein sequence ID" value="HJE23945.1"/>
    <property type="molecule type" value="Genomic_DNA"/>
</dbReference>
<dbReference type="AlphaFoldDB" id="A0A921JER0"/>
<dbReference type="GO" id="GO:0005829">
    <property type="term" value="C:cytosol"/>
    <property type="evidence" value="ECO:0007669"/>
    <property type="project" value="TreeGrafter"/>
</dbReference>
<dbReference type="PANTHER" id="PTHR30160:SF1">
    <property type="entry name" value="LIPOPOLYSACCHARIDE 1,2-N-ACETYLGLUCOSAMINETRANSFERASE-RELATED"/>
    <property type="match status" value="1"/>
</dbReference>
<name>A0A921JER0_9HYPH</name>
<evidence type="ECO:0000313" key="5">
    <source>
        <dbReference type="Proteomes" id="UP000742631"/>
    </source>
</evidence>
<dbReference type="NCBIfam" id="TIGR04414">
    <property type="entry name" value="hepto_Aah_TibC"/>
    <property type="match status" value="1"/>
</dbReference>
<dbReference type="PANTHER" id="PTHR30160">
    <property type="entry name" value="TETRAACYLDISACCHARIDE 4'-KINASE-RELATED"/>
    <property type="match status" value="1"/>
</dbReference>
<dbReference type="InterPro" id="IPR049327">
    <property type="entry name" value="TibC/BAHTCr-like_N"/>
</dbReference>
<evidence type="ECO:0000259" key="3">
    <source>
        <dbReference type="Pfam" id="PF21129"/>
    </source>
</evidence>
<evidence type="ECO:0000256" key="1">
    <source>
        <dbReference type="ARBA" id="ARBA00022676"/>
    </source>
</evidence>
<evidence type="ECO:0000256" key="2">
    <source>
        <dbReference type="ARBA" id="ARBA00022679"/>
    </source>
</evidence>
<proteinExistence type="predicted"/>
<dbReference type="GO" id="GO:0009244">
    <property type="term" value="P:lipopolysaccharide core region biosynthetic process"/>
    <property type="evidence" value="ECO:0007669"/>
    <property type="project" value="TreeGrafter"/>
</dbReference>
<reference evidence="4" key="2">
    <citation type="submission" date="2021-09" db="EMBL/GenBank/DDBJ databases">
        <authorList>
            <person name="Gilroy R."/>
        </authorList>
    </citation>
    <scope>NUCLEOTIDE SEQUENCE</scope>
    <source>
        <strain evidence="4">316</strain>
    </source>
</reference>
<gene>
    <name evidence="4" type="ORF">K8W01_09830</name>
</gene>
<dbReference type="Pfam" id="PF01075">
    <property type="entry name" value="Glyco_transf_9"/>
    <property type="match status" value="1"/>
</dbReference>
<protein>
    <submittedName>
        <fullName evidence="4">Autotransporter strand-loop-strand O-heptosyltransferase</fullName>
    </submittedName>
</protein>
<dbReference type="Proteomes" id="UP000742631">
    <property type="component" value="Unassembled WGS sequence"/>
</dbReference>